<dbReference type="SUPFAM" id="SSF56300">
    <property type="entry name" value="Metallo-dependent phosphatases"/>
    <property type="match status" value="1"/>
</dbReference>
<evidence type="ECO:0000256" key="1">
    <source>
        <dbReference type="ARBA" id="ARBA00022723"/>
    </source>
</evidence>
<dbReference type="RefSeq" id="WP_034816451.1">
    <property type="nucleotide sequence ID" value="NZ_JANIEK010000026.1"/>
</dbReference>
<feature type="transmembrane region" description="Helical" evidence="3">
    <location>
        <begin position="7"/>
        <end position="26"/>
    </location>
</feature>
<accession>A0ABT2KY11</accession>
<dbReference type="Proteomes" id="UP001206821">
    <property type="component" value="Unassembled WGS sequence"/>
</dbReference>
<dbReference type="InterPro" id="IPR004843">
    <property type="entry name" value="Calcineurin-like_PHP"/>
</dbReference>
<keyword evidence="6" id="KW-1185">Reference proteome</keyword>
<dbReference type="Pfam" id="PF00149">
    <property type="entry name" value="Metallophos"/>
    <property type="match status" value="1"/>
</dbReference>
<dbReference type="InterPro" id="IPR029052">
    <property type="entry name" value="Metallo-depent_PP-like"/>
</dbReference>
<feature type="domain" description="Calcineurin-like phosphoesterase" evidence="4">
    <location>
        <begin position="44"/>
        <end position="217"/>
    </location>
</feature>
<keyword evidence="3" id="KW-0812">Transmembrane</keyword>
<evidence type="ECO:0000313" key="5">
    <source>
        <dbReference type="EMBL" id="MCT4795458.1"/>
    </source>
</evidence>
<keyword evidence="3" id="KW-1133">Transmembrane helix</keyword>
<organism evidence="5 6">
    <name type="scientific">Exiguobacterium alkaliphilum</name>
    <dbReference type="NCBI Taxonomy" id="1428684"/>
    <lineage>
        <taxon>Bacteria</taxon>
        <taxon>Bacillati</taxon>
        <taxon>Bacillota</taxon>
        <taxon>Bacilli</taxon>
        <taxon>Bacillales</taxon>
        <taxon>Bacillales Family XII. Incertae Sedis</taxon>
        <taxon>Exiguobacterium</taxon>
    </lineage>
</organism>
<evidence type="ECO:0000256" key="3">
    <source>
        <dbReference type="SAM" id="Phobius"/>
    </source>
</evidence>
<sequence length="285" mass="31781">MFKKRRTYLTFGAIVTFLLVALYNGLVVRTYDVSTDKLEAGQSLRIVLLSDLHGYSYGKEQSALVEKVKEQEPDLIALPGDMLDRYRSPNAAFDLIKGLEGVAPMYFVTGNHEIDDSDDYVRHDVKDVFRSHGVIVLENEAEALTINGIDLVIGGLEDPLRTYVENLHGIWEEDALVALEDTETDETFSILLSHRAERVETYAALPFDLVLSGHAHGGQIRIPYLMNGLYAPDQGFFPKYAGGLYEHETFDHVIGRGFNYSISVPRVFNPPEIVVIDVAGTGTPE</sequence>
<proteinExistence type="predicted"/>
<reference evidence="5 6" key="1">
    <citation type="submission" date="2022-07" db="EMBL/GenBank/DDBJ databases">
        <title>Genomic and pangenome structural analysis of the polyextremophile Exiguobacterium.</title>
        <authorList>
            <person name="Shen L."/>
        </authorList>
    </citation>
    <scope>NUCLEOTIDE SEQUENCE [LARGE SCALE GENOMIC DNA]</scope>
    <source>
        <strain evidence="5 6">12_1</strain>
    </source>
</reference>
<dbReference type="EMBL" id="JANIEK010000026">
    <property type="protein sequence ID" value="MCT4795458.1"/>
    <property type="molecule type" value="Genomic_DNA"/>
</dbReference>
<evidence type="ECO:0000259" key="4">
    <source>
        <dbReference type="Pfam" id="PF00149"/>
    </source>
</evidence>
<comment type="caution">
    <text evidence="5">The sequence shown here is derived from an EMBL/GenBank/DDBJ whole genome shotgun (WGS) entry which is preliminary data.</text>
</comment>
<dbReference type="PANTHER" id="PTHR31302:SF31">
    <property type="entry name" value="PHOSPHODIESTERASE YAEI"/>
    <property type="match status" value="1"/>
</dbReference>
<keyword evidence="1" id="KW-0479">Metal-binding</keyword>
<dbReference type="Gene3D" id="3.60.21.10">
    <property type="match status" value="1"/>
</dbReference>
<dbReference type="InterPro" id="IPR051158">
    <property type="entry name" value="Metallophosphoesterase_sf"/>
</dbReference>
<keyword evidence="3" id="KW-0472">Membrane</keyword>
<dbReference type="PANTHER" id="PTHR31302">
    <property type="entry name" value="TRANSMEMBRANE PROTEIN WITH METALLOPHOSPHOESTERASE DOMAIN-RELATED"/>
    <property type="match status" value="1"/>
</dbReference>
<name>A0ABT2KY11_9BACL</name>
<keyword evidence="2" id="KW-0378">Hydrolase</keyword>
<evidence type="ECO:0000313" key="6">
    <source>
        <dbReference type="Proteomes" id="UP001206821"/>
    </source>
</evidence>
<evidence type="ECO:0000256" key="2">
    <source>
        <dbReference type="ARBA" id="ARBA00022801"/>
    </source>
</evidence>
<gene>
    <name evidence="5" type="ORF">NQG31_07870</name>
</gene>
<protein>
    <submittedName>
        <fullName evidence="5">Metallophosphoesterase</fullName>
    </submittedName>
</protein>